<evidence type="ECO:0008006" key="9">
    <source>
        <dbReference type="Google" id="ProtNLM"/>
    </source>
</evidence>
<proteinExistence type="predicted"/>
<accession>A0A2N0QZR6</accession>
<dbReference type="SUPFAM" id="SSF53098">
    <property type="entry name" value="Ribonuclease H-like"/>
    <property type="match status" value="1"/>
</dbReference>
<dbReference type="VEuPathDB" id="FungiDB:FUN_002662"/>
<dbReference type="InterPro" id="IPR012337">
    <property type="entry name" value="RNaseH-like_sf"/>
</dbReference>
<evidence type="ECO:0000256" key="1">
    <source>
        <dbReference type="ARBA" id="ARBA00004123"/>
    </source>
</evidence>
<evidence type="ECO:0000256" key="4">
    <source>
        <dbReference type="ARBA" id="ARBA00022833"/>
    </source>
</evidence>
<dbReference type="PANTHER" id="PTHR46481:SF10">
    <property type="entry name" value="ZINC FINGER BED DOMAIN-CONTAINING PROTEIN 39"/>
    <property type="match status" value="1"/>
</dbReference>
<protein>
    <recommendedName>
        <fullName evidence="9">BED-type domain-containing protein</fullName>
    </recommendedName>
</protein>
<gene>
    <name evidence="7" type="ORF">RhiirA1_473830</name>
</gene>
<evidence type="ECO:0000256" key="2">
    <source>
        <dbReference type="ARBA" id="ARBA00022723"/>
    </source>
</evidence>
<evidence type="ECO:0000313" key="8">
    <source>
        <dbReference type="Proteomes" id="UP000232688"/>
    </source>
</evidence>
<keyword evidence="2" id="KW-0479">Metal-binding</keyword>
<reference evidence="7 8" key="2">
    <citation type="submission" date="2017-10" db="EMBL/GenBank/DDBJ databases">
        <title>Genome analyses suggest a sexual origin of heterokaryosis in a supposedly ancient asexual fungus.</title>
        <authorList>
            <person name="Corradi N."/>
            <person name="Sedzielewska K."/>
            <person name="Noel J."/>
            <person name="Charron P."/>
            <person name="Farinelli L."/>
            <person name="Marton T."/>
            <person name="Kruger M."/>
            <person name="Pelin A."/>
            <person name="Brachmann A."/>
            <person name="Corradi N."/>
        </authorList>
    </citation>
    <scope>NUCLEOTIDE SEQUENCE [LARGE SCALE GENOMIC DNA]</scope>
    <source>
        <strain evidence="7 8">A1</strain>
    </source>
</reference>
<feature type="transmembrane region" description="Helical" evidence="6">
    <location>
        <begin position="344"/>
        <end position="362"/>
    </location>
</feature>
<dbReference type="AlphaFoldDB" id="A0A2N0QZR6"/>
<evidence type="ECO:0000256" key="3">
    <source>
        <dbReference type="ARBA" id="ARBA00022771"/>
    </source>
</evidence>
<dbReference type="VEuPathDB" id="FungiDB:RhiirFUN_002751"/>
<dbReference type="GO" id="GO:0005634">
    <property type="term" value="C:nucleus"/>
    <property type="evidence" value="ECO:0007669"/>
    <property type="project" value="UniProtKB-SubCell"/>
</dbReference>
<comment type="caution">
    <text evidence="7">The sequence shown here is derived from an EMBL/GenBank/DDBJ whole genome shotgun (WGS) entry which is preliminary data.</text>
</comment>
<keyword evidence="6" id="KW-0472">Membrane</keyword>
<dbReference type="EMBL" id="LLXH01002109">
    <property type="protein sequence ID" value="PKC56555.1"/>
    <property type="molecule type" value="Genomic_DNA"/>
</dbReference>
<keyword evidence="4" id="KW-0862">Zinc</keyword>
<sequence>MENNNIEIDLDNEVSPNRSLRRSLSLKNTNLETTVHEIRRKEKRNYTSITYSYFTKCSDINGELCICTFLDEKGNRCGKTYRNMGSSTGNLLRHLDEAYQICSNSHNNKKVRTQNSQPHPPDVQRQREELILNICYTRGEKIRTMIGRSFNHSQQILQNLINETSQNIKDVMLEIEYIPAPHISEMIANSFYKFISSWNLRNRITSITIDNGANMVAAVRSLKEKPGYVIVQLQTDLCISTNNEDKRDGKKLKNIILSDEEWELIDQLVNLLMPFENATCEFSALSPINPSEDNTAFGLEEIIEPIEVVEVDDNEVIGNYTKRKISIKNSLNTAGILNTIKAKFIYIYIYIIYYSLIYYWNIPIDSRFLATLLDPHYKNLDCVEVENKKTCIMQKLYYEYESMKGTPIPVKSPEYLSTDANKNTHSYKQYHQNRLDKKKKKALNELSEEDEITRFLEMQVALEVENPLEYERLFLDARSLISPLRNRLNPTLVTKMLFLKRNIKVKKVFAPDWNNLEDEALLEIEV</sequence>
<dbReference type="PANTHER" id="PTHR46481">
    <property type="entry name" value="ZINC FINGER BED DOMAIN-CONTAINING PROTEIN 4"/>
    <property type="match status" value="1"/>
</dbReference>
<keyword evidence="5" id="KW-0539">Nucleus</keyword>
<keyword evidence="6" id="KW-0812">Transmembrane</keyword>
<dbReference type="Proteomes" id="UP000232688">
    <property type="component" value="Unassembled WGS sequence"/>
</dbReference>
<organism evidence="7 8">
    <name type="scientific">Rhizophagus irregularis</name>
    <dbReference type="NCBI Taxonomy" id="588596"/>
    <lineage>
        <taxon>Eukaryota</taxon>
        <taxon>Fungi</taxon>
        <taxon>Fungi incertae sedis</taxon>
        <taxon>Mucoromycota</taxon>
        <taxon>Glomeromycotina</taxon>
        <taxon>Glomeromycetes</taxon>
        <taxon>Glomerales</taxon>
        <taxon>Glomeraceae</taxon>
        <taxon>Rhizophagus</taxon>
    </lineage>
</organism>
<keyword evidence="3" id="KW-0863">Zinc-finger</keyword>
<evidence type="ECO:0000256" key="5">
    <source>
        <dbReference type="ARBA" id="ARBA00023242"/>
    </source>
</evidence>
<reference evidence="7 8" key="1">
    <citation type="submission" date="2017-10" db="EMBL/GenBank/DDBJ databases">
        <title>Extensive intraspecific genome diversity in a model arbuscular mycorrhizal fungus.</title>
        <authorList>
            <person name="Chen E.C.H."/>
            <person name="Morin E."/>
            <person name="Baudet D."/>
            <person name="Noel J."/>
            <person name="Ndikumana S."/>
            <person name="Charron P."/>
            <person name="St-Onge C."/>
            <person name="Giorgi J."/>
            <person name="Grigoriev I.V."/>
            <person name="Roux C."/>
            <person name="Martin F.M."/>
            <person name="Corradi N."/>
        </authorList>
    </citation>
    <scope>NUCLEOTIDE SEQUENCE [LARGE SCALE GENOMIC DNA]</scope>
    <source>
        <strain evidence="7 8">A1</strain>
    </source>
</reference>
<evidence type="ECO:0000256" key="6">
    <source>
        <dbReference type="SAM" id="Phobius"/>
    </source>
</evidence>
<keyword evidence="6" id="KW-1133">Transmembrane helix</keyword>
<dbReference type="InterPro" id="IPR052035">
    <property type="entry name" value="ZnF_BED_domain_contain"/>
</dbReference>
<comment type="subcellular location">
    <subcellularLocation>
        <location evidence="1">Nucleus</location>
    </subcellularLocation>
</comment>
<dbReference type="VEuPathDB" id="FungiDB:RhiirA1_473830"/>
<name>A0A2N0QZR6_9GLOM</name>
<dbReference type="GO" id="GO:0008270">
    <property type="term" value="F:zinc ion binding"/>
    <property type="evidence" value="ECO:0007669"/>
    <property type="project" value="UniProtKB-KW"/>
</dbReference>
<evidence type="ECO:0000313" key="7">
    <source>
        <dbReference type="EMBL" id="PKC56555.1"/>
    </source>
</evidence>